<organism evidence="2 3">
    <name type="scientific">Lingula anatina</name>
    <name type="common">Brachiopod</name>
    <name type="synonym">Lingula unguis</name>
    <dbReference type="NCBI Taxonomy" id="7574"/>
    <lineage>
        <taxon>Eukaryota</taxon>
        <taxon>Metazoa</taxon>
        <taxon>Spiralia</taxon>
        <taxon>Lophotrochozoa</taxon>
        <taxon>Brachiopoda</taxon>
        <taxon>Linguliformea</taxon>
        <taxon>Lingulata</taxon>
        <taxon>Lingulida</taxon>
        <taxon>Linguloidea</taxon>
        <taxon>Lingulidae</taxon>
        <taxon>Lingula</taxon>
    </lineage>
</organism>
<dbReference type="InParanoid" id="A0A1S3ITP7"/>
<dbReference type="Pfam" id="PF00085">
    <property type="entry name" value="Thioredoxin"/>
    <property type="match status" value="3"/>
</dbReference>
<dbReference type="Proteomes" id="UP000085678">
    <property type="component" value="Unplaced"/>
</dbReference>
<dbReference type="InterPro" id="IPR036249">
    <property type="entry name" value="Thioredoxin-like_sf"/>
</dbReference>
<dbReference type="KEGG" id="lak:106167272"/>
<dbReference type="GO" id="GO:0036498">
    <property type="term" value="P:IRE1-mediated unfolded protein response"/>
    <property type="evidence" value="ECO:0007669"/>
    <property type="project" value="TreeGrafter"/>
</dbReference>
<keyword evidence="2" id="KW-1185">Reference proteome</keyword>
<gene>
    <name evidence="3" type="primary">LOC106167272</name>
</gene>
<dbReference type="AlphaFoldDB" id="A0A1S3ITP7"/>
<feature type="non-terminal residue" evidence="3">
    <location>
        <position position="1"/>
    </location>
</feature>
<dbReference type="SUPFAM" id="SSF52833">
    <property type="entry name" value="Thioredoxin-like"/>
    <property type="match status" value="6"/>
</dbReference>
<dbReference type="GO" id="GO:0015035">
    <property type="term" value="F:protein-disulfide reductase activity"/>
    <property type="evidence" value="ECO:0007669"/>
    <property type="project" value="TreeGrafter"/>
</dbReference>
<accession>A0A1S3ITP7</accession>
<sequence length="624" mass="71090">WRDVAKELEGVIRVGAVNCGDEIMLCRQQGIRSYPSLILYPSRERYYGGRDASDFVDYALRQVKAVVTVLRTGNFKGELTDSEKADFPWLITFCGDGGDCLSKKTLTKLAAMLSGLVNVGSIDCFSQTKLCNKLGVEYGTYFYQPGEVEKDKGLEITSLEYKETAFRILEQLPDVTIVDKEKFEDIVENLKKNSDTAWLIHFVEGDTHDLELRKLPALLGEMNVGRVDCRKQRSKCNEFHIHKPTFAVFKSGGGYEFHHGRLSAHDVAAFAKDSASTPVRMLGPTDFPSPVISSREPWIVDFFAPWCPPCMKLLPEFRKASKTMRSINFGTVDCTIHSQLCHTYNIRSYPTTIFYNQSTPFQFHGHHNAHSIKEFLQDTIQPPVIHLTPASFEEHVSNKSPDEIWLVDFFAPWCGPCQQLAPEWRRLAKMLKKNAKVKVAHVDCQQHKTVCQQQNVHSYPTIRLYPMGTRNAASFHIYNGWFRDAESLRAWAFEFLPSKVAILRWDVFQEILGGSQPWIVDFYAPWCGHCQVFAPEFERVAEALEGRVRAGKVNCDEQQWLCQQAGIGAYPTVRFYAGAHTPGFMQDMFGEELFQDANHIISHLKQRVPKITHNQENAQGHDEL</sequence>
<dbReference type="GO" id="GO:0005788">
    <property type="term" value="C:endoplasmic reticulum lumen"/>
    <property type="evidence" value="ECO:0007669"/>
    <property type="project" value="TreeGrafter"/>
</dbReference>
<dbReference type="InterPro" id="IPR017937">
    <property type="entry name" value="Thioredoxin_CS"/>
</dbReference>
<dbReference type="PROSITE" id="PS51352">
    <property type="entry name" value="THIOREDOXIN_2"/>
    <property type="match status" value="3"/>
</dbReference>
<evidence type="ECO:0000259" key="1">
    <source>
        <dbReference type="PROSITE" id="PS51352"/>
    </source>
</evidence>
<dbReference type="OrthoDB" id="5810603at2759"/>
<dbReference type="GO" id="GO:0016671">
    <property type="term" value="F:oxidoreductase activity, acting on a sulfur group of donors, disulfide as acceptor"/>
    <property type="evidence" value="ECO:0007669"/>
    <property type="project" value="TreeGrafter"/>
</dbReference>
<name>A0A1S3ITP7_LINAN</name>
<evidence type="ECO:0000313" key="3">
    <source>
        <dbReference type="RefSeq" id="XP_013401458.1"/>
    </source>
</evidence>
<dbReference type="PANTHER" id="PTHR44340:SF1">
    <property type="entry name" value="DNAJ HOMOLOG SUBFAMILY C MEMBER 10"/>
    <property type="match status" value="1"/>
</dbReference>
<dbReference type="STRING" id="7574.A0A1S3ITP7"/>
<dbReference type="CDD" id="cd03004">
    <property type="entry name" value="PDI_a_ERdj5_C"/>
    <property type="match status" value="2"/>
</dbReference>
<reference evidence="3" key="1">
    <citation type="submission" date="2025-08" db="UniProtKB">
        <authorList>
            <consortium name="RefSeq"/>
        </authorList>
    </citation>
    <scope>IDENTIFICATION</scope>
    <source>
        <tissue evidence="3">Gonads</tissue>
    </source>
</reference>
<dbReference type="GO" id="GO:0051787">
    <property type="term" value="F:misfolded protein binding"/>
    <property type="evidence" value="ECO:0007669"/>
    <property type="project" value="TreeGrafter"/>
</dbReference>
<dbReference type="InterPro" id="IPR052460">
    <property type="entry name" value="ER_disulfide_reductase"/>
</dbReference>
<dbReference type="InterPro" id="IPR013766">
    <property type="entry name" value="Thioredoxin_domain"/>
</dbReference>
<dbReference type="FunFam" id="3.40.30.10:FF:000087">
    <property type="entry name" value="DnaJ homolog subfamily C member 10"/>
    <property type="match status" value="1"/>
</dbReference>
<dbReference type="InterPro" id="IPR035674">
    <property type="entry name" value="ERdj5_TRX_C"/>
</dbReference>
<evidence type="ECO:0000313" key="2">
    <source>
        <dbReference type="Proteomes" id="UP000085678"/>
    </source>
</evidence>
<feature type="domain" description="Thioredoxin" evidence="1">
    <location>
        <begin position="271"/>
        <end position="360"/>
    </location>
</feature>
<dbReference type="RefSeq" id="XP_013401458.1">
    <property type="nucleotide sequence ID" value="XM_013546004.1"/>
</dbReference>
<dbReference type="PROSITE" id="PS00194">
    <property type="entry name" value="THIOREDOXIN_1"/>
    <property type="match status" value="3"/>
</dbReference>
<dbReference type="PANTHER" id="PTHR44340">
    <property type="entry name" value="DNAJ HOMOLOG SUBFAMILY C MEMBER 10"/>
    <property type="match status" value="1"/>
</dbReference>
<dbReference type="PRINTS" id="PR00421">
    <property type="entry name" value="THIOREDOXIN"/>
</dbReference>
<feature type="domain" description="Thioredoxin" evidence="1">
    <location>
        <begin position="366"/>
        <end position="497"/>
    </location>
</feature>
<proteinExistence type="predicted"/>
<dbReference type="Gene3D" id="3.40.30.10">
    <property type="entry name" value="Glutaredoxin"/>
    <property type="match status" value="6"/>
</dbReference>
<feature type="domain" description="Thioredoxin" evidence="1">
    <location>
        <begin position="498"/>
        <end position="606"/>
    </location>
</feature>
<protein>
    <submittedName>
        <fullName evidence="3">DnaJ homolog subfamily C member 10-like</fullName>
    </submittedName>
</protein>
<dbReference type="GeneID" id="106167272"/>